<dbReference type="Proteomes" id="UP000243924">
    <property type="component" value="Chromosome I"/>
</dbReference>
<dbReference type="InterPro" id="IPR011623">
    <property type="entry name" value="7TMR_DISM_rcpt_extracell_dom1"/>
</dbReference>
<dbReference type="InterPro" id="IPR011622">
    <property type="entry name" value="7TMR_DISM_rcpt_extracell_dom2"/>
</dbReference>
<evidence type="ECO:0000256" key="5">
    <source>
        <dbReference type="PROSITE-ProRule" id="PRU00169"/>
    </source>
</evidence>
<feature type="transmembrane region" description="Helical" evidence="6">
    <location>
        <begin position="369"/>
        <end position="388"/>
    </location>
</feature>
<feature type="domain" description="Response regulatory" evidence="8">
    <location>
        <begin position="713"/>
        <end position="827"/>
    </location>
</feature>
<dbReference type="EMBL" id="LT629787">
    <property type="protein sequence ID" value="SDU30267.1"/>
    <property type="molecule type" value="Genomic_DNA"/>
</dbReference>
<dbReference type="Gene3D" id="2.60.40.2380">
    <property type="match status" value="1"/>
</dbReference>
<dbReference type="SUPFAM" id="SSF52172">
    <property type="entry name" value="CheY-like"/>
    <property type="match status" value="1"/>
</dbReference>
<dbReference type="PROSITE" id="PS50109">
    <property type="entry name" value="HIS_KIN"/>
    <property type="match status" value="1"/>
</dbReference>
<feature type="transmembrane region" description="Helical" evidence="6">
    <location>
        <begin position="277"/>
        <end position="297"/>
    </location>
</feature>
<feature type="transmembrane region" description="Helical" evidence="6">
    <location>
        <begin position="400"/>
        <end position="419"/>
    </location>
</feature>
<feature type="transmembrane region" description="Helical" evidence="6">
    <location>
        <begin position="336"/>
        <end position="357"/>
    </location>
</feature>
<dbReference type="PANTHER" id="PTHR43047">
    <property type="entry name" value="TWO-COMPONENT HISTIDINE PROTEIN KINASE"/>
    <property type="match status" value="1"/>
</dbReference>
<evidence type="ECO:0000256" key="6">
    <source>
        <dbReference type="SAM" id="Phobius"/>
    </source>
</evidence>
<dbReference type="InterPro" id="IPR003661">
    <property type="entry name" value="HisK_dim/P_dom"/>
</dbReference>
<feature type="transmembrane region" description="Helical" evidence="6">
    <location>
        <begin position="252"/>
        <end position="271"/>
    </location>
</feature>
<dbReference type="CDD" id="cd00082">
    <property type="entry name" value="HisKA"/>
    <property type="match status" value="1"/>
</dbReference>
<dbReference type="Pfam" id="PF00512">
    <property type="entry name" value="HisKA"/>
    <property type="match status" value="1"/>
</dbReference>
<dbReference type="InterPro" id="IPR036890">
    <property type="entry name" value="HATPase_C_sf"/>
</dbReference>
<dbReference type="GO" id="GO:0005886">
    <property type="term" value="C:plasma membrane"/>
    <property type="evidence" value="ECO:0007669"/>
    <property type="project" value="TreeGrafter"/>
</dbReference>
<gene>
    <name evidence="9" type="ORF">SAMN05216210_2985</name>
</gene>
<dbReference type="EC" id="2.7.13.3" evidence="2"/>
<keyword evidence="6" id="KW-1133">Transmembrane helix</keyword>
<keyword evidence="4 9" id="KW-0418">Kinase</keyword>
<keyword evidence="6" id="KW-0812">Transmembrane</keyword>
<keyword evidence="10" id="KW-1185">Reference proteome</keyword>
<dbReference type="SMART" id="SM00388">
    <property type="entry name" value="HisKA"/>
    <property type="match status" value="1"/>
</dbReference>
<keyword evidence="6" id="KW-0472">Membrane</keyword>
<dbReference type="InterPro" id="IPR036097">
    <property type="entry name" value="HisK_dim/P_sf"/>
</dbReference>
<dbReference type="SMART" id="SM00448">
    <property type="entry name" value="REC"/>
    <property type="match status" value="1"/>
</dbReference>
<feature type="transmembrane region" description="Helical" evidence="6">
    <location>
        <begin position="309"/>
        <end position="330"/>
    </location>
</feature>
<name>A0A1H2HEE9_9GAMM</name>
<dbReference type="InterPro" id="IPR011006">
    <property type="entry name" value="CheY-like_superfamily"/>
</dbReference>
<dbReference type="AlphaFoldDB" id="A0A1H2HEE9"/>
<dbReference type="InterPro" id="IPR001789">
    <property type="entry name" value="Sig_transdc_resp-reg_receiver"/>
</dbReference>
<evidence type="ECO:0000256" key="4">
    <source>
        <dbReference type="ARBA" id="ARBA00022777"/>
    </source>
</evidence>
<dbReference type="Gene3D" id="3.40.50.2300">
    <property type="match status" value="1"/>
</dbReference>
<proteinExistence type="predicted"/>
<reference evidence="10" key="1">
    <citation type="submission" date="2016-10" db="EMBL/GenBank/DDBJ databases">
        <authorList>
            <person name="Varghese N."/>
            <person name="Submissions S."/>
        </authorList>
    </citation>
    <scope>NUCLEOTIDE SEQUENCE [LARGE SCALE GENOMIC DNA]</scope>
    <source>
        <strain evidence="10">CECT 8338</strain>
    </source>
</reference>
<dbReference type="GO" id="GO:0009927">
    <property type="term" value="F:histidine phosphotransfer kinase activity"/>
    <property type="evidence" value="ECO:0007669"/>
    <property type="project" value="TreeGrafter"/>
</dbReference>
<dbReference type="SMART" id="SM00387">
    <property type="entry name" value="HATPase_c"/>
    <property type="match status" value="1"/>
</dbReference>
<keyword evidence="3" id="KW-0808">Transferase</keyword>
<dbReference type="InterPro" id="IPR005467">
    <property type="entry name" value="His_kinase_dom"/>
</dbReference>
<evidence type="ECO:0000313" key="9">
    <source>
        <dbReference type="EMBL" id="SDU30267.1"/>
    </source>
</evidence>
<dbReference type="PROSITE" id="PS50110">
    <property type="entry name" value="RESPONSE_REGULATORY"/>
    <property type="match status" value="1"/>
</dbReference>
<evidence type="ECO:0000256" key="1">
    <source>
        <dbReference type="ARBA" id="ARBA00000085"/>
    </source>
</evidence>
<dbReference type="CDD" id="cd00156">
    <property type="entry name" value="REC"/>
    <property type="match status" value="1"/>
</dbReference>
<evidence type="ECO:0000313" key="10">
    <source>
        <dbReference type="Proteomes" id="UP000243924"/>
    </source>
</evidence>
<evidence type="ECO:0000259" key="8">
    <source>
        <dbReference type="PROSITE" id="PS50110"/>
    </source>
</evidence>
<feature type="modified residue" description="4-aspartylphosphate" evidence="5">
    <location>
        <position position="762"/>
    </location>
</feature>
<dbReference type="Gene3D" id="3.30.565.10">
    <property type="entry name" value="Histidine kinase-like ATPase, C-terminal domain"/>
    <property type="match status" value="1"/>
</dbReference>
<evidence type="ECO:0000259" key="7">
    <source>
        <dbReference type="PROSITE" id="PS50109"/>
    </source>
</evidence>
<keyword evidence="5" id="KW-0597">Phosphoprotein</keyword>
<dbReference type="GO" id="GO:0000155">
    <property type="term" value="F:phosphorelay sensor kinase activity"/>
    <property type="evidence" value="ECO:0007669"/>
    <property type="project" value="InterPro"/>
</dbReference>
<organism evidence="9 10">
    <name type="scientific">Halopseudomonas salegens</name>
    <dbReference type="NCBI Taxonomy" id="1434072"/>
    <lineage>
        <taxon>Bacteria</taxon>
        <taxon>Pseudomonadati</taxon>
        <taxon>Pseudomonadota</taxon>
        <taxon>Gammaproteobacteria</taxon>
        <taxon>Pseudomonadales</taxon>
        <taxon>Pseudomonadaceae</taxon>
        <taxon>Halopseudomonas</taxon>
    </lineage>
</organism>
<dbReference type="PANTHER" id="PTHR43047:SF72">
    <property type="entry name" value="OSMOSENSING HISTIDINE PROTEIN KINASE SLN1"/>
    <property type="match status" value="1"/>
</dbReference>
<dbReference type="Pfam" id="PF07696">
    <property type="entry name" value="7TMR-DISMED2"/>
    <property type="match status" value="1"/>
</dbReference>
<comment type="catalytic activity">
    <reaction evidence="1">
        <text>ATP + protein L-histidine = ADP + protein N-phospho-L-histidine.</text>
        <dbReference type="EC" id="2.7.13.3"/>
    </reaction>
</comment>
<protein>
    <recommendedName>
        <fullName evidence="2">histidine kinase</fullName>
        <ecNumber evidence="2">2.7.13.3</ecNumber>
    </recommendedName>
</protein>
<sequence>MVANGCPTAQIEGTLLSSFWPIHALHPDCSRSLVKPLLWVIILCLSVASLSSRAETMTLEDCEADKLVLQPWLSALEDGSGRMDLSAVTALPTTAWEDVTARHLTTTQKSSALWLQLNVRNNAPRECRFWLFPGTAKARDMSLFQREDGAWVAQYAGAHYPLNEWENPIRLPAFPVVLAAQQEQTIYLRMASDLRFSMQPMLLSHDRLLSERMAESLADGVVFGIVLLLVLFSLAAGYILRLPLLFAHAMSVLSYVLLVALIAGYGFVYLWPGNPQLDLILIEITGALTRFLVFVYLRILLMVRKQPALSGYLMTLCQIMIVLVALGNLMLPPGSLLAQAAAELVRLFTVGVLLWVLVTGIRQGLRYGWFVYLVTSLVIIQSLAFLAFHQGLFPVSPYEYSWFSVSTLPGAALLTYTLVSQIALSRRREKQALDDIERLKQTEQERLAHQVDSRTTQLRESLNAQGFLLARISHDLRAPMQGVVSSARQLRQNGVSAQEASRNIERFASQQLELIDELLEFSSSELRQKELMIAPGYLFGFLDDVQLQGRLLAQSNANHFESILSSDLPTLVNADFRRLRQVLVNLLANAAKFTRNGQIRFTVEPGATAAADRVALRFCVEDSGRGVSAVDWERLTRPFGRGDNASGEKGVGLGLFIVKQMLERMGSQLELEKSSLGGAAFSFELLLDPAGEQEVEQSFIESYEASVVDNGSHVLVVDDSPMVRDTLSDLLGGYGYDVVSCEDVDQALESLQNNAFELIICDQSMPGKSGWVLLEQVRRRWPQLQMMLYSGIPPRRPEQLAPSIDFDSYLLKPATSGDLLGQVRHLLHSHSREPARNKRRSV</sequence>
<dbReference type="Pfam" id="PF07695">
    <property type="entry name" value="7TMR-DISM_7TM"/>
    <property type="match status" value="1"/>
</dbReference>
<dbReference type="Gene3D" id="1.10.287.130">
    <property type="match status" value="1"/>
</dbReference>
<feature type="transmembrane region" description="Helical" evidence="6">
    <location>
        <begin position="220"/>
        <end position="240"/>
    </location>
</feature>
<dbReference type="InterPro" id="IPR003594">
    <property type="entry name" value="HATPase_dom"/>
</dbReference>
<evidence type="ECO:0000256" key="2">
    <source>
        <dbReference type="ARBA" id="ARBA00012438"/>
    </source>
</evidence>
<dbReference type="Pfam" id="PF02518">
    <property type="entry name" value="HATPase_c"/>
    <property type="match status" value="1"/>
</dbReference>
<feature type="domain" description="Histidine kinase" evidence="7">
    <location>
        <begin position="471"/>
        <end position="689"/>
    </location>
</feature>
<evidence type="ECO:0000256" key="3">
    <source>
        <dbReference type="ARBA" id="ARBA00022679"/>
    </source>
</evidence>
<accession>A0A1H2HEE9</accession>
<dbReference type="SUPFAM" id="SSF55874">
    <property type="entry name" value="ATPase domain of HSP90 chaperone/DNA topoisomerase II/histidine kinase"/>
    <property type="match status" value="1"/>
</dbReference>
<dbReference type="SUPFAM" id="SSF47384">
    <property type="entry name" value="Homodimeric domain of signal transducing histidine kinase"/>
    <property type="match status" value="1"/>
</dbReference>
<dbReference type="STRING" id="1434072.SAMN05216210_2985"/>
<dbReference type="Pfam" id="PF00072">
    <property type="entry name" value="Response_reg"/>
    <property type="match status" value="1"/>
</dbReference>